<dbReference type="PROSITE" id="PS50211">
    <property type="entry name" value="DENN"/>
    <property type="match status" value="1"/>
</dbReference>
<feature type="region of interest" description="Disordered" evidence="5">
    <location>
        <begin position="1642"/>
        <end position="1675"/>
    </location>
</feature>
<feature type="non-terminal residue" evidence="10">
    <location>
        <position position="1"/>
    </location>
</feature>
<protein>
    <recommendedName>
        <fullName evidence="12">Myotubularin-related protein 13</fullName>
    </recommendedName>
</protein>
<reference evidence="10 11" key="1">
    <citation type="journal article" date="2018" name="Nat. Ecol. Evol.">
        <title>Genomic signatures of mitonuclear coevolution across populations of Tigriopus californicus.</title>
        <authorList>
            <person name="Barreto F.S."/>
            <person name="Watson E.T."/>
            <person name="Lima T.G."/>
            <person name="Willett C.S."/>
            <person name="Edmands S."/>
            <person name="Li W."/>
            <person name="Burton R.S."/>
        </authorList>
    </citation>
    <scope>NUCLEOTIDE SEQUENCE [LARGE SCALE GENOMIC DNA]</scope>
    <source>
        <strain evidence="10 11">San Diego</strain>
    </source>
</reference>
<comment type="similarity">
    <text evidence="1">Belongs to the protein-tyrosine phosphatase family. Non-receptor class myotubularin subfamily.</text>
</comment>
<dbReference type="Pfam" id="PF02141">
    <property type="entry name" value="DENN"/>
    <property type="match status" value="1"/>
</dbReference>
<dbReference type="OMA" id="NCINCIF"/>
<dbReference type="SMART" id="SM00801">
    <property type="entry name" value="dDENN"/>
    <property type="match status" value="1"/>
</dbReference>
<dbReference type="InterPro" id="IPR002219">
    <property type="entry name" value="PKC_DAG/PE"/>
</dbReference>
<dbReference type="SMART" id="SM00109">
    <property type="entry name" value="C1"/>
    <property type="match status" value="1"/>
</dbReference>
<dbReference type="PANTHER" id="PTHR10807:SF109">
    <property type="entry name" value="SET DOMAIN BINDING FACTOR, ISOFORM A"/>
    <property type="match status" value="1"/>
</dbReference>
<dbReference type="Pfam" id="PF12335">
    <property type="entry name" value="SBF2"/>
    <property type="match status" value="1"/>
</dbReference>
<evidence type="ECO:0000256" key="3">
    <source>
        <dbReference type="ARBA" id="ARBA00022723"/>
    </source>
</evidence>
<dbReference type="CDD" id="cd14534">
    <property type="entry name" value="PTP-MTMR5-like"/>
    <property type="match status" value="1"/>
</dbReference>
<evidence type="ECO:0000256" key="2">
    <source>
        <dbReference type="ARBA" id="ARBA00022553"/>
    </source>
</evidence>
<dbReference type="Pfam" id="PF06602">
    <property type="entry name" value="Myotub-related"/>
    <property type="match status" value="1"/>
</dbReference>
<proteinExistence type="inferred from homology"/>
<dbReference type="CDD" id="cd20827">
    <property type="entry name" value="C1_Sbf-like"/>
    <property type="match status" value="1"/>
</dbReference>
<dbReference type="Gene3D" id="2.30.29.30">
    <property type="entry name" value="Pleckstrin-homology domain (PH domain)/Phosphotyrosine-binding domain (PTB)"/>
    <property type="match status" value="1"/>
</dbReference>
<accession>A0A553PAD8</accession>
<dbReference type="FunFam" id="3.40.50.11500:FF:000006">
    <property type="entry name" value="SET binding factor 2"/>
    <property type="match status" value="1"/>
</dbReference>
<dbReference type="PROSITE" id="PS50081">
    <property type="entry name" value="ZF_DAG_PE_2"/>
    <property type="match status" value="1"/>
</dbReference>
<feature type="region of interest" description="Disordered" evidence="5">
    <location>
        <begin position="827"/>
        <end position="852"/>
    </location>
</feature>
<gene>
    <name evidence="10" type="ORF">TCAL_09742</name>
</gene>
<dbReference type="Gene3D" id="3.40.50.11500">
    <property type="match status" value="1"/>
</dbReference>
<dbReference type="Proteomes" id="UP000318571">
    <property type="component" value="Chromosome 2"/>
</dbReference>
<evidence type="ECO:0000259" key="6">
    <source>
        <dbReference type="PROSITE" id="PS50003"/>
    </source>
</evidence>
<evidence type="ECO:0000256" key="1">
    <source>
        <dbReference type="ARBA" id="ARBA00007471"/>
    </source>
</evidence>
<dbReference type="InterPro" id="IPR011993">
    <property type="entry name" value="PH-like_dom_sf"/>
</dbReference>
<dbReference type="InterPro" id="IPR001194">
    <property type="entry name" value="cDENN_dom"/>
</dbReference>
<keyword evidence="3" id="KW-0479">Metal-binding</keyword>
<dbReference type="SMART" id="SM00233">
    <property type="entry name" value="PH"/>
    <property type="match status" value="1"/>
</dbReference>
<dbReference type="InterPro" id="IPR037516">
    <property type="entry name" value="Tripartite_DENN"/>
</dbReference>
<feature type="domain" description="PH" evidence="6">
    <location>
        <begin position="1986"/>
        <end position="2090"/>
    </location>
</feature>
<keyword evidence="2" id="KW-0597">Phosphoprotein</keyword>
<evidence type="ECO:0000259" key="8">
    <source>
        <dbReference type="PROSITE" id="PS50211"/>
    </source>
</evidence>
<dbReference type="Gene3D" id="3.30.60.20">
    <property type="match status" value="1"/>
</dbReference>
<organism evidence="10 11">
    <name type="scientific">Tigriopus californicus</name>
    <name type="common">Marine copepod</name>
    <dbReference type="NCBI Taxonomy" id="6832"/>
    <lineage>
        <taxon>Eukaryota</taxon>
        <taxon>Metazoa</taxon>
        <taxon>Ecdysozoa</taxon>
        <taxon>Arthropoda</taxon>
        <taxon>Crustacea</taxon>
        <taxon>Multicrustacea</taxon>
        <taxon>Hexanauplia</taxon>
        <taxon>Copepoda</taxon>
        <taxon>Harpacticoida</taxon>
        <taxon>Harpacticidae</taxon>
        <taxon>Tigriopus</taxon>
    </lineage>
</organism>
<dbReference type="Pfam" id="PF02893">
    <property type="entry name" value="GRAM"/>
    <property type="match status" value="1"/>
</dbReference>
<feature type="compositionally biased region" description="Acidic residues" evidence="5">
    <location>
        <begin position="837"/>
        <end position="850"/>
    </location>
</feature>
<dbReference type="InterPro" id="IPR022096">
    <property type="entry name" value="SBF1/SBF2"/>
</dbReference>
<dbReference type="InterPro" id="IPR005112">
    <property type="entry name" value="dDENN_dom"/>
</dbReference>
<dbReference type="Pfam" id="PF00130">
    <property type="entry name" value="C1_1"/>
    <property type="match status" value="1"/>
</dbReference>
<dbReference type="GO" id="GO:0016020">
    <property type="term" value="C:membrane"/>
    <property type="evidence" value="ECO:0007669"/>
    <property type="project" value="TreeGrafter"/>
</dbReference>
<dbReference type="PROSITE" id="PS00479">
    <property type="entry name" value="ZF_DAG_PE_1"/>
    <property type="match status" value="1"/>
</dbReference>
<feature type="domain" description="Myotubularin phosphatase" evidence="9">
    <location>
        <begin position="1165"/>
        <end position="1730"/>
    </location>
</feature>
<dbReference type="Pfam" id="PF03456">
    <property type="entry name" value="uDENN"/>
    <property type="match status" value="1"/>
</dbReference>
<dbReference type="SMART" id="SM00799">
    <property type="entry name" value="DENN"/>
    <property type="match status" value="1"/>
</dbReference>
<dbReference type="GO" id="GO:0005737">
    <property type="term" value="C:cytoplasm"/>
    <property type="evidence" value="ECO:0007669"/>
    <property type="project" value="TreeGrafter"/>
</dbReference>
<dbReference type="SMART" id="SM00568">
    <property type="entry name" value="GRAM"/>
    <property type="match status" value="1"/>
</dbReference>
<dbReference type="InterPro" id="IPR005113">
    <property type="entry name" value="uDENN_dom"/>
</dbReference>
<keyword evidence="4" id="KW-0862">Zinc</keyword>
<evidence type="ECO:0000313" key="11">
    <source>
        <dbReference type="Proteomes" id="UP000318571"/>
    </source>
</evidence>
<keyword evidence="11" id="KW-1185">Reference proteome</keyword>
<dbReference type="InterPro" id="IPR001849">
    <property type="entry name" value="PH_domain"/>
</dbReference>
<dbReference type="PANTHER" id="PTHR10807">
    <property type="entry name" value="MYOTUBULARIN-RELATED"/>
    <property type="match status" value="1"/>
</dbReference>
<evidence type="ECO:0008006" key="12">
    <source>
        <dbReference type="Google" id="ProtNLM"/>
    </source>
</evidence>
<dbReference type="GO" id="GO:0046872">
    <property type="term" value="F:metal ion binding"/>
    <property type="evidence" value="ECO:0007669"/>
    <property type="project" value="UniProtKB-KW"/>
</dbReference>
<dbReference type="InterPro" id="IPR043153">
    <property type="entry name" value="DENN_C"/>
</dbReference>
<comment type="caution">
    <text evidence="10">The sequence shown here is derived from an EMBL/GenBank/DDBJ whole genome shotgun (WGS) entry which is preliminary data.</text>
</comment>
<evidence type="ECO:0000256" key="5">
    <source>
        <dbReference type="SAM" id="MobiDB-lite"/>
    </source>
</evidence>
<dbReference type="InterPro" id="IPR030564">
    <property type="entry name" value="Myotubularin"/>
</dbReference>
<evidence type="ECO:0000313" key="10">
    <source>
        <dbReference type="EMBL" id="TRY74643.1"/>
    </source>
</evidence>
<name>A0A553PAD8_TIGCA</name>
<dbReference type="GO" id="GO:0005085">
    <property type="term" value="F:guanyl-nucleotide exchange factor activity"/>
    <property type="evidence" value="ECO:0007669"/>
    <property type="project" value="TreeGrafter"/>
</dbReference>
<dbReference type="PROSITE" id="PS50003">
    <property type="entry name" value="PH_DOMAIN"/>
    <property type="match status" value="1"/>
</dbReference>
<feature type="domain" description="UDENN" evidence="8">
    <location>
        <begin position="1"/>
        <end position="435"/>
    </location>
</feature>
<dbReference type="SUPFAM" id="SSF50729">
    <property type="entry name" value="PH domain-like"/>
    <property type="match status" value="2"/>
</dbReference>
<dbReference type="Pfam" id="PF00169">
    <property type="entry name" value="PH"/>
    <property type="match status" value="1"/>
</dbReference>
<sequence length="2091" mass="235476">LVIFPEGLEHFCQPQGWNLSSEKLEPKFFISVLTDIHGRRQHFAVLSFSEAVSKEDLEANKRVQGTTADEVDEDEIDTAHSMASMRSRNSRSTSLPRHMVPGVSLPAMTHDSLLFAPKCLMLTSRYDYPELFRNILGVIYTAYSECLVGVGGERIRLETLIGNLLGSVYVPPPGGPQVRFSLGAMDKLTLQPTLYNSVPSTGVKVAMLFKQLGIRNVLTLFSATLTELKILFYSQSFNRLTDACTALVALIYPFKYSHVFIPVLPTSLLEVLNTPTPFIIGVNSIHERDICDLLDVVTVDLDGGAITIPENMTIYPVPQPWLSRTLQELGAVLNPELAVADNAFPQTTSVSNRKPLVSLDKELRAVLLRLMVQLMEGYRSCLTLVRIHPNPFISFHKAAFLGLRDVCESAFMKRLLDCMFFHTFISERGPPWRNCDIFDEFYSNFGEQMLLEKEDPSRALTHIKVLAEELFRSENPLTTLHQSFSQKVPQPADGAMSRVHQPVFPSLDANDIEELVQRGLDKYCTELASSPPLPPTERLVPMGQQISGAGTHTLVPNSARRLGVLRNCISSIFENKISEAKKTLPAVISALKTKQARLVLCEELSAHALGNQVLLEHQQFDMIVRLMNEALQDDSDLDLHGIAAALLPLSAIFGRKLSNHGVVQYAYTLIQDHAVWHNQQFWEAAFYNDVQKEIKNLYLYVEDQNSNSIGDGTSSQEGGLRENRDSMSGSSGLSLEKHVGPSAREVRKSTFLQPIEKSVLELAAHQLKCAEDLAQEVRSTRIQREEQAVFTIACGYIDSLIYLNCPLAMAGNREGRRIRDEFENASNSVSNSMAESDSVDAESGFEDQEISDNGQSVIKNVQRFIDKVCSESNLTEGHMRSLHHLIPNNVAMHFEQLESVATQAKRLPPIQKPKINTPSLLPGEDLIIDQGLRVYLLPDGREDTTVSELKFLPAEGALFLTSYRVIFKGSPIDPFAAEHTITRFFPVTTLSREKRFSINEYLSEIEQQLKEGIQLRSTTFQMIRAAFDEEVTMEEVENFRRALIRVQYPEDIFHFFAFRGIANLMAGSRQKEKNAKYHTIRGFASKTLKNVTKVTGYQNKKRKSSKYLIPNVMPTQGRLSLPEINQDGGRGFREEDEFSEFSDISTPHLPPHPLSSGGSLKAVEKLNERSYFKDWIRIGLISPEYNLTANPKVHHHATESFRVSIVNNGYQLAQSYPALLLVPARISDDSLRRYARCHKQSRFPVITWRHPNNHALLLRGGGYYARGVMGMIRRHHHDGSSSSQAENGYYDAELYIQTIVSTTPRAVLRPNSAWNMTGSELSLNVLVGAGSGSASSEYPSPHNYPTLTPNMSRKYNPLSKAMDAVSNTLTRGTAPPKFGKTSMGNLKGSRHHGSQSSLVAGTPQLRLNHREGEHSHDVGHVFQQASLYVFMDKSQIKGSKLDVQPKTEFIPVEYPEPRRIRASFKKLMRACVPSAVSSQPDQSFLKQIEGSEWLNLLQTLMQIAGAVIDLLDIQGASVMVCLEDGWDITAQVMSIAKLCLDPYYRTIEGFRVLVEQEWLAHGHRFSNRSNLTNPNQDSGFTPIFLQFLDVVHQIHRQFPLSFEFNQFYIRFLAYHYVSCRFRTFLLDNEFYRSQVGLMAQEDRSGSFPRPYRNVDSHSSDDDMTFPSSGKSNGGPPLPSGHYGVNVFDYIEIQASKSCTFQNFFYAKELSSEVLRPFSHVSDLAIWDYFTREELRHGPAYDLELYNRDIQQESEYHGSDSIASSAQVDREPIVCGYDCFRKVQVDVFTDVLNQIHELESQLGNLNNRWKLHWDSLEVPPPLVPRHRSVVTPLEATPTTASKHYGRTMHKRSTMELILKSIGANTSATAANEASKNQAQTHRLEKHNFSTPTYCEVCNSLLWGPVRTGLKCADCGFSCHDKCQDNAVRACTKLTRDSTTDNFDRLLRESESSSNSRSGGVLSGGAGGVSDAFAFDYGRQSVSDEGSQIICQGYLHKQANFRIKGWKQRWFVLDSTKHQLRYYDTREDFQCRDKIDLSEITRITESSSPPGAPKKDDSLFFDLHTVKRTYCFYADTRQATQEWIHKIQSCLTT</sequence>
<dbReference type="InterPro" id="IPR004182">
    <property type="entry name" value="GRAM"/>
</dbReference>
<feature type="domain" description="Phorbol-ester/DAG-type" evidence="7">
    <location>
        <begin position="1879"/>
        <end position="1929"/>
    </location>
</feature>
<dbReference type="SUPFAM" id="SSF52799">
    <property type="entry name" value="(Phosphotyrosine protein) phosphatases II"/>
    <property type="match status" value="1"/>
</dbReference>
<dbReference type="InterPro" id="IPR029021">
    <property type="entry name" value="Prot-tyrosine_phosphatase-like"/>
</dbReference>
<evidence type="ECO:0000259" key="9">
    <source>
        <dbReference type="PROSITE" id="PS51339"/>
    </source>
</evidence>
<dbReference type="InterPro" id="IPR046349">
    <property type="entry name" value="C1-like_sf"/>
</dbReference>
<evidence type="ECO:0000259" key="7">
    <source>
        <dbReference type="PROSITE" id="PS50081"/>
    </source>
</evidence>
<dbReference type="Gene3D" id="3.30.450.200">
    <property type="match status" value="1"/>
</dbReference>
<feature type="region of interest" description="Disordered" evidence="5">
    <location>
        <begin position="709"/>
        <end position="741"/>
    </location>
</feature>
<dbReference type="EMBL" id="VCGU01000005">
    <property type="protein sequence ID" value="TRY74643.1"/>
    <property type="molecule type" value="Genomic_DNA"/>
</dbReference>
<dbReference type="InterPro" id="IPR010569">
    <property type="entry name" value="Myotubularin-like_Pase_dom"/>
</dbReference>
<dbReference type="PROSITE" id="PS51339">
    <property type="entry name" value="PPASE_MYOTUBULARIN"/>
    <property type="match status" value="1"/>
</dbReference>
<evidence type="ECO:0000256" key="4">
    <source>
        <dbReference type="ARBA" id="ARBA00022833"/>
    </source>
</evidence>
<dbReference type="STRING" id="6832.A0A553PAD8"/>
<dbReference type="SUPFAM" id="SSF57889">
    <property type="entry name" value="Cysteine-rich domain"/>
    <property type="match status" value="1"/>
</dbReference>